<dbReference type="RefSeq" id="WP_184146478.1">
    <property type="nucleotide sequence ID" value="NZ_JACHFM010000001.1"/>
</dbReference>
<reference evidence="4 5" key="1">
    <citation type="submission" date="2020-08" db="EMBL/GenBank/DDBJ databases">
        <title>Genomic Encyclopedia of Type Strains, Phase IV (KMG-IV): sequencing the most valuable type-strain genomes for metagenomic binning, comparative biology and taxonomic classification.</title>
        <authorList>
            <person name="Goeker M."/>
        </authorList>
    </citation>
    <scope>NUCLEOTIDE SEQUENCE [LARGE SCALE GENOMIC DNA]</scope>
    <source>
        <strain evidence="4 5">DSM 101730</strain>
    </source>
</reference>
<feature type="coiled-coil region" evidence="1">
    <location>
        <begin position="324"/>
        <end position="351"/>
    </location>
</feature>
<protein>
    <recommendedName>
        <fullName evidence="6">Transmembrane protein</fullName>
    </recommendedName>
</protein>
<accession>A0A840SM38</accession>
<evidence type="ECO:0000313" key="5">
    <source>
        <dbReference type="Proteomes" id="UP000549457"/>
    </source>
</evidence>
<evidence type="ECO:0000313" key="4">
    <source>
        <dbReference type="EMBL" id="MBB5220412.1"/>
    </source>
</evidence>
<proteinExistence type="predicted"/>
<evidence type="ECO:0000256" key="1">
    <source>
        <dbReference type="SAM" id="Coils"/>
    </source>
</evidence>
<feature type="transmembrane region" description="Helical" evidence="3">
    <location>
        <begin position="218"/>
        <end position="241"/>
    </location>
</feature>
<organism evidence="4 5">
    <name type="scientific">Amaricoccus macauensis</name>
    <dbReference type="NCBI Taxonomy" id="57001"/>
    <lineage>
        <taxon>Bacteria</taxon>
        <taxon>Pseudomonadati</taxon>
        <taxon>Pseudomonadota</taxon>
        <taxon>Alphaproteobacteria</taxon>
        <taxon>Rhodobacterales</taxon>
        <taxon>Paracoccaceae</taxon>
        <taxon>Amaricoccus</taxon>
    </lineage>
</organism>
<feature type="transmembrane region" description="Helical" evidence="3">
    <location>
        <begin position="261"/>
        <end position="290"/>
    </location>
</feature>
<dbReference type="Proteomes" id="UP000549457">
    <property type="component" value="Unassembled WGS sequence"/>
</dbReference>
<feature type="region of interest" description="Disordered" evidence="2">
    <location>
        <begin position="468"/>
        <end position="491"/>
    </location>
</feature>
<evidence type="ECO:0000256" key="2">
    <source>
        <dbReference type="SAM" id="MobiDB-lite"/>
    </source>
</evidence>
<sequence>MPGLRDFFRSDAFTPASAVFPAIDTARLESDLSLASEGKARGKRNAPGPDETGLDSIETRIIARVGDLRRKGIDTYFENVRVYDSRLARAGDARDEVEIAASTARGDFQSQVAVWKARMATPMSKIRDAVADLRHFREKHRVLHIARQASFPNWFLIVLFVAIIEALANSLLFAKVMSQGFMGGAGLAGMIAAANAMIASLTTYFARNLNHRSPFWKLIGLVSFVVGAVVCIGFNLGVAHFRDALEAGLELEPALSRSWHALWTTPLALDSFLSALLMLLGIAAAIIVGLKTYHTIDPYPGYPAVYGEVTRARAEYAFDLNDAIATLEHDRNNAIDELRDANLQMKTWIREAVDALYGQSSLRSELDRFIEQCDTKASALLATYRDANRAARPGGPGVPVPRHFDQPYAFPEMNLARPADALREQALSEQARVSDLVSAAIADIERAYSEAIAVYPTIQELEASLAAGGDPFSRAPKRTESGTPGLAGSNS</sequence>
<dbReference type="EMBL" id="JACHFM010000001">
    <property type="protein sequence ID" value="MBB5220412.1"/>
    <property type="molecule type" value="Genomic_DNA"/>
</dbReference>
<feature type="transmembrane region" description="Helical" evidence="3">
    <location>
        <begin position="180"/>
        <end position="206"/>
    </location>
</feature>
<keyword evidence="3" id="KW-1133">Transmembrane helix</keyword>
<keyword evidence="3" id="KW-0472">Membrane</keyword>
<keyword evidence="3" id="KW-0812">Transmembrane</keyword>
<name>A0A840SM38_9RHOB</name>
<evidence type="ECO:0000256" key="3">
    <source>
        <dbReference type="SAM" id="Phobius"/>
    </source>
</evidence>
<keyword evidence="1" id="KW-0175">Coiled coil</keyword>
<evidence type="ECO:0008006" key="6">
    <source>
        <dbReference type="Google" id="ProtNLM"/>
    </source>
</evidence>
<gene>
    <name evidence="4" type="ORF">HNP73_000333</name>
</gene>
<comment type="caution">
    <text evidence="4">The sequence shown here is derived from an EMBL/GenBank/DDBJ whole genome shotgun (WGS) entry which is preliminary data.</text>
</comment>
<keyword evidence="5" id="KW-1185">Reference proteome</keyword>
<feature type="transmembrane region" description="Helical" evidence="3">
    <location>
        <begin position="154"/>
        <end position="174"/>
    </location>
</feature>
<dbReference type="AlphaFoldDB" id="A0A840SM38"/>